<reference evidence="1" key="2">
    <citation type="submission" date="2020-06" db="EMBL/GenBank/DDBJ databases">
        <authorList>
            <person name="Sheffer M."/>
        </authorList>
    </citation>
    <scope>NUCLEOTIDE SEQUENCE</scope>
</reference>
<accession>A0A8T0F7T2</accession>
<evidence type="ECO:0000313" key="2">
    <source>
        <dbReference type="Proteomes" id="UP000807504"/>
    </source>
</evidence>
<dbReference type="AlphaFoldDB" id="A0A8T0F7T2"/>
<keyword evidence="2" id="KW-1185">Reference proteome</keyword>
<reference evidence="1" key="1">
    <citation type="journal article" date="2020" name="bioRxiv">
        <title>Chromosome-level reference genome of the European wasp spider Argiope bruennichi: a resource for studies on range expansion and evolutionary adaptation.</title>
        <authorList>
            <person name="Sheffer M.M."/>
            <person name="Hoppe A."/>
            <person name="Krehenwinkel H."/>
            <person name="Uhl G."/>
            <person name="Kuss A.W."/>
            <person name="Jensen L."/>
            <person name="Jensen C."/>
            <person name="Gillespie R.G."/>
            <person name="Hoff K.J."/>
            <person name="Prost S."/>
        </authorList>
    </citation>
    <scope>NUCLEOTIDE SEQUENCE</scope>
</reference>
<sequence length="146" mass="17276">MDLDLLHDTKRLRNLSNFLNLEDNANKYKFSSASHILFLLEDYNNLQEYAKQQKIICSSYGIDGNSISNDILKKMRDLLFHFGAHEGTVYAFCDLKAEMCLEQEEFFDHIIYKVEERLNSSSDPEEQARLIKTCFKIRKMYQIFQQ</sequence>
<dbReference type="Proteomes" id="UP000807504">
    <property type="component" value="Unassembled WGS sequence"/>
</dbReference>
<gene>
    <name evidence="1" type="ORF">HNY73_008167</name>
</gene>
<name>A0A8T0F7T2_ARGBR</name>
<proteinExistence type="predicted"/>
<evidence type="ECO:0000313" key="1">
    <source>
        <dbReference type="EMBL" id="KAF8786452.1"/>
    </source>
</evidence>
<organism evidence="1 2">
    <name type="scientific">Argiope bruennichi</name>
    <name type="common">Wasp spider</name>
    <name type="synonym">Aranea bruennichi</name>
    <dbReference type="NCBI Taxonomy" id="94029"/>
    <lineage>
        <taxon>Eukaryota</taxon>
        <taxon>Metazoa</taxon>
        <taxon>Ecdysozoa</taxon>
        <taxon>Arthropoda</taxon>
        <taxon>Chelicerata</taxon>
        <taxon>Arachnida</taxon>
        <taxon>Araneae</taxon>
        <taxon>Araneomorphae</taxon>
        <taxon>Entelegynae</taxon>
        <taxon>Araneoidea</taxon>
        <taxon>Araneidae</taxon>
        <taxon>Argiope</taxon>
    </lineage>
</organism>
<comment type="caution">
    <text evidence="1">The sequence shown here is derived from an EMBL/GenBank/DDBJ whole genome shotgun (WGS) entry which is preliminary data.</text>
</comment>
<protein>
    <submittedName>
        <fullName evidence="1">Uncharacterized protein</fullName>
    </submittedName>
</protein>
<dbReference type="EMBL" id="JABXBU010000015">
    <property type="protein sequence ID" value="KAF8786452.1"/>
    <property type="molecule type" value="Genomic_DNA"/>
</dbReference>